<keyword evidence="2" id="KW-1185">Reference proteome</keyword>
<evidence type="ECO:0000313" key="2">
    <source>
        <dbReference type="Proteomes" id="UP001651158"/>
    </source>
</evidence>
<accession>A0ABR4Q049</accession>
<dbReference type="EMBL" id="JAKROA010000022">
    <property type="protein sequence ID" value="KAL5102958.1"/>
    <property type="molecule type" value="Genomic_DNA"/>
</dbReference>
<sequence>MFNVQKDIEELLNIDSVKVARYAFARETRFPPNLRFRICLSCLKLATPSCQLNAMGVEALHADKCVA</sequence>
<name>A0ABR4Q049_9CEST</name>
<dbReference type="Proteomes" id="UP001651158">
    <property type="component" value="Unassembled WGS sequence"/>
</dbReference>
<evidence type="ECO:0000313" key="1">
    <source>
        <dbReference type="EMBL" id="KAL5102958.1"/>
    </source>
</evidence>
<protein>
    <submittedName>
        <fullName evidence="1">Uncharacterized protein</fullName>
    </submittedName>
</protein>
<proteinExistence type="predicted"/>
<organism evidence="1 2">
    <name type="scientific">Taenia crassiceps</name>
    <dbReference type="NCBI Taxonomy" id="6207"/>
    <lineage>
        <taxon>Eukaryota</taxon>
        <taxon>Metazoa</taxon>
        <taxon>Spiralia</taxon>
        <taxon>Lophotrochozoa</taxon>
        <taxon>Platyhelminthes</taxon>
        <taxon>Cestoda</taxon>
        <taxon>Eucestoda</taxon>
        <taxon>Cyclophyllidea</taxon>
        <taxon>Taeniidae</taxon>
        <taxon>Taenia</taxon>
    </lineage>
</organism>
<comment type="caution">
    <text evidence="1">The sequence shown here is derived from an EMBL/GenBank/DDBJ whole genome shotgun (WGS) entry which is preliminary data.</text>
</comment>
<reference evidence="1 2" key="1">
    <citation type="journal article" date="2022" name="Front. Cell. Infect. Microbiol.">
        <title>The Genomes of Two Strains of Taenia crassiceps the Animal Model for the Study of Human Cysticercosis.</title>
        <authorList>
            <person name="Bobes R.J."/>
            <person name="Estrada K."/>
            <person name="Rios-Valencia D.G."/>
            <person name="Calderon-Gallegos A."/>
            <person name="de la Torre P."/>
            <person name="Carrero J.C."/>
            <person name="Sanchez-Flores A."/>
            <person name="Laclette J.P."/>
        </authorList>
    </citation>
    <scope>NUCLEOTIDE SEQUENCE [LARGE SCALE GENOMIC DNA]</scope>
    <source>
        <strain evidence="1">WFUcys</strain>
    </source>
</reference>
<gene>
    <name evidence="1" type="ORF">TcWFU_006007</name>
</gene>